<reference evidence="1" key="1">
    <citation type="submission" date="2020-03" db="EMBL/GenBank/DDBJ databases">
        <title>The deep terrestrial virosphere.</title>
        <authorList>
            <person name="Holmfeldt K."/>
            <person name="Nilsson E."/>
            <person name="Simone D."/>
            <person name="Lopez-Fernandez M."/>
            <person name="Wu X."/>
            <person name="de Brujin I."/>
            <person name="Lundin D."/>
            <person name="Andersson A."/>
            <person name="Bertilsson S."/>
            <person name="Dopson M."/>
        </authorList>
    </citation>
    <scope>NUCLEOTIDE SEQUENCE</scope>
    <source>
        <strain evidence="1">TM448A05410</strain>
    </source>
</reference>
<dbReference type="EMBL" id="MT144524">
    <property type="protein sequence ID" value="QJA54632.1"/>
    <property type="molecule type" value="Genomic_DNA"/>
</dbReference>
<organism evidence="1">
    <name type="scientific">viral metagenome</name>
    <dbReference type="NCBI Taxonomy" id="1070528"/>
    <lineage>
        <taxon>unclassified sequences</taxon>
        <taxon>metagenomes</taxon>
        <taxon>organismal metagenomes</taxon>
    </lineage>
</organism>
<gene>
    <name evidence="1" type="ORF">TM448A05410_0003</name>
</gene>
<name>A0A6H2A4I6_9ZZZZ</name>
<proteinExistence type="predicted"/>
<protein>
    <submittedName>
        <fullName evidence="1">Uncharacterized protein</fullName>
    </submittedName>
</protein>
<accession>A0A6H2A4I6</accession>
<dbReference type="AlphaFoldDB" id="A0A6H2A4I6"/>
<sequence length="103" mass="11831">MQIWDKMPKHLLKHQTSRRKAEKMEKLKASEMMAKSLLDAIADRAAKLKELKPAQFYLTAHGCITSCVEVHKDDLVILEQMNNQSRRVLGNARKEAERASDRA</sequence>
<evidence type="ECO:0000313" key="1">
    <source>
        <dbReference type="EMBL" id="QJA54632.1"/>
    </source>
</evidence>